<sequence>MAETTPARRRRWPDGYDPEATRTSLMDSALSLFQAQGFDGTSIREIVDRANLTKGAFYHHFSTKEELLWEIQNVYIEAQLSAIGEIMEATDDPRVRLRELVRVSLTSITQYHAHVTIFYQERRHLNGPRFVEVAGKRDEVERAFAGVIRDGVEKGFFRRDLDPKIATFGLVGMCAWTYQWFSPAGAFGPEEIARQFSTMVLDGVLIPGADAD</sequence>
<gene>
    <name evidence="7" type="ORF">GCM10010439_53410</name>
</gene>
<evidence type="ECO:0000256" key="2">
    <source>
        <dbReference type="ARBA" id="ARBA00023015"/>
    </source>
</evidence>
<dbReference type="Gene3D" id="1.10.10.60">
    <property type="entry name" value="Homeodomain-like"/>
    <property type="match status" value="1"/>
</dbReference>
<dbReference type="InterPro" id="IPR023772">
    <property type="entry name" value="DNA-bd_HTH_TetR-type_CS"/>
</dbReference>
<keyword evidence="1" id="KW-0678">Repressor</keyword>
<dbReference type="PROSITE" id="PS50977">
    <property type="entry name" value="HTH_TETR_2"/>
    <property type="match status" value="1"/>
</dbReference>
<dbReference type="PROSITE" id="PS01081">
    <property type="entry name" value="HTH_TETR_1"/>
    <property type="match status" value="1"/>
</dbReference>
<dbReference type="Gene3D" id="1.10.357.10">
    <property type="entry name" value="Tetracycline Repressor, domain 2"/>
    <property type="match status" value="1"/>
</dbReference>
<dbReference type="PANTHER" id="PTHR30055:SF175">
    <property type="entry name" value="HTH-TYPE TRANSCRIPTIONAL REPRESSOR KSTR2"/>
    <property type="match status" value="1"/>
</dbReference>
<keyword evidence="2" id="KW-0805">Transcription regulation</keyword>
<dbReference type="InterPro" id="IPR041490">
    <property type="entry name" value="KstR2_TetR_C"/>
</dbReference>
<dbReference type="SUPFAM" id="SSF46689">
    <property type="entry name" value="Homeodomain-like"/>
    <property type="match status" value="1"/>
</dbReference>
<dbReference type="InterPro" id="IPR050109">
    <property type="entry name" value="HTH-type_TetR-like_transc_reg"/>
</dbReference>
<keyword evidence="3 5" id="KW-0238">DNA-binding</keyword>
<feature type="DNA-binding region" description="H-T-H motif" evidence="5">
    <location>
        <begin position="42"/>
        <end position="61"/>
    </location>
</feature>
<evidence type="ECO:0000256" key="1">
    <source>
        <dbReference type="ARBA" id="ARBA00022491"/>
    </source>
</evidence>
<dbReference type="Proteomes" id="UP001501842">
    <property type="component" value="Unassembled WGS sequence"/>
</dbReference>
<dbReference type="PANTHER" id="PTHR30055">
    <property type="entry name" value="HTH-TYPE TRANSCRIPTIONAL REGULATOR RUTR"/>
    <property type="match status" value="1"/>
</dbReference>
<dbReference type="SUPFAM" id="SSF48498">
    <property type="entry name" value="Tetracyclin repressor-like, C-terminal domain"/>
    <property type="match status" value="1"/>
</dbReference>
<dbReference type="RefSeq" id="WP_344454024.1">
    <property type="nucleotide sequence ID" value="NZ_BAAATZ010000025.1"/>
</dbReference>
<protein>
    <submittedName>
        <fullName evidence="7">TetR/AcrR family transcriptional regulator</fullName>
    </submittedName>
</protein>
<evidence type="ECO:0000259" key="6">
    <source>
        <dbReference type="PROSITE" id="PS50977"/>
    </source>
</evidence>
<evidence type="ECO:0000256" key="4">
    <source>
        <dbReference type="ARBA" id="ARBA00023163"/>
    </source>
</evidence>
<evidence type="ECO:0000256" key="3">
    <source>
        <dbReference type="ARBA" id="ARBA00023125"/>
    </source>
</evidence>
<evidence type="ECO:0000313" key="8">
    <source>
        <dbReference type="Proteomes" id="UP001501842"/>
    </source>
</evidence>
<evidence type="ECO:0000256" key="5">
    <source>
        <dbReference type="PROSITE-ProRule" id="PRU00335"/>
    </source>
</evidence>
<dbReference type="InterPro" id="IPR001647">
    <property type="entry name" value="HTH_TetR"/>
</dbReference>
<name>A0ABN3UJH6_9ACTN</name>
<reference evidence="7 8" key="1">
    <citation type="journal article" date="2019" name="Int. J. Syst. Evol. Microbiol.">
        <title>The Global Catalogue of Microorganisms (GCM) 10K type strain sequencing project: providing services to taxonomists for standard genome sequencing and annotation.</title>
        <authorList>
            <consortium name="The Broad Institute Genomics Platform"/>
            <consortium name="The Broad Institute Genome Sequencing Center for Infectious Disease"/>
            <person name="Wu L."/>
            <person name="Ma J."/>
        </authorList>
    </citation>
    <scope>NUCLEOTIDE SEQUENCE [LARGE SCALE GENOMIC DNA]</scope>
    <source>
        <strain evidence="7 8">JCM 8201</strain>
    </source>
</reference>
<dbReference type="InterPro" id="IPR009057">
    <property type="entry name" value="Homeodomain-like_sf"/>
</dbReference>
<proteinExistence type="predicted"/>
<dbReference type="Pfam" id="PF17932">
    <property type="entry name" value="TetR_C_24"/>
    <property type="match status" value="1"/>
</dbReference>
<keyword evidence="4" id="KW-0804">Transcription</keyword>
<dbReference type="PRINTS" id="PR00455">
    <property type="entry name" value="HTHTETR"/>
</dbReference>
<comment type="caution">
    <text evidence="7">The sequence shown here is derived from an EMBL/GenBank/DDBJ whole genome shotgun (WGS) entry which is preliminary data.</text>
</comment>
<dbReference type="EMBL" id="BAAATZ010000025">
    <property type="protein sequence ID" value="GAA2733414.1"/>
    <property type="molecule type" value="Genomic_DNA"/>
</dbReference>
<evidence type="ECO:0000313" key="7">
    <source>
        <dbReference type="EMBL" id="GAA2733414.1"/>
    </source>
</evidence>
<feature type="domain" description="HTH tetR-type" evidence="6">
    <location>
        <begin position="19"/>
        <end position="79"/>
    </location>
</feature>
<dbReference type="InterPro" id="IPR036271">
    <property type="entry name" value="Tet_transcr_reg_TetR-rel_C_sf"/>
</dbReference>
<accession>A0ABN3UJH6</accession>
<organism evidence="7 8">
    <name type="scientific">Actinocorallia aurantiaca</name>
    <dbReference type="NCBI Taxonomy" id="46204"/>
    <lineage>
        <taxon>Bacteria</taxon>
        <taxon>Bacillati</taxon>
        <taxon>Actinomycetota</taxon>
        <taxon>Actinomycetes</taxon>
        <taxon>Streptosporangiales</taxon>
        <taxon>Thermomonosporaceae</taxon>
        <taxon>Actinocorallia</taxon>
    </lineage>
</organism>
<dbReference type="Pfam" id="PF00440">
    <property type="entry name" value="TetR_N"/>
    <property type="match status" value="1"/>
</dbReference>
<keyword evidence="8" id="KW-1185">Reference proteome</keyword>